<dbReference type="GO" id="GO:0009313">
    <property type="term" value="P:oligosaccharide catabolic process"/>
    <property type="evidence" value="ECO:0007669"/>
    <property type="project" value="TreeGrafter"/>
</dbReference>
<feature type="domain" description="Glycosyl hydrolase family 13 catalytic" evidence="2">
    <location>
        <begin position="18"/>
        <end position="433"/>
    </location>
</feature>
<gene>
    <name evidence="3" type="ORF">DF196_00685</name>
</gene>
<dbReference type="InterPro" id="IPR045857">
    <property type="entry name" value="O16G_dom_2"/>
</dbReference>
<dbReference type="PANTHER" id="PTHR10357:SF179">
    <property type="entry name" value="NEUTRAL AND BASIC AMINO ACID TRANSPORT PROTEIN RBAT"/>
    <property type="match status" value="1"/>
</dbReference>
<comment type="similarity">
    <text evidence="1">Belongs to the glycosyl hydrolase 13 family.</text>
</comment>
<dbReference type="GO" id="GO:0004556">
    <property type="term" value="F:alpha-amylase activity"/>
    <property type="evidence" value="ECO:0007669"/>
    <property type="project" value="TreeGrafter"/>
</dbReference>
<accession>A0A2U2ND56</accession>
<dbReference type="PANTHER" id="PTHR10357">
    <property type="entry name" value="ALPHA-AMYLASE FAMILY MEMBER"/>
    <property type="match status" value="1"/>
</dbReference>
<dbReference type="Pfam" id="PF00128">
    <property type="entry name" value="Alpha-amylase"/>
    <property type="match status" value="1"/>
</dbReference>
<proteinExistence type="inferred from homology"/>
<dbReference type="InterPro" id="IPR006047">
    <property type="entry name" value="GH13_cat_dom"/>
</dbReference>
<dbReference type="EMBL" id="QFFM01000001">
    <property type="protein sequence ID" value="PWG67061.1"/>
    <property type="molecule type" value="Genomic_DNA"/>
</dbReference>
<evidence type="ECO:0000313" key="4">
    <source>
        <dbReference type="Proteomes" id="UP000245876"/>
    </source>
</evidence>
<comment type="caution">
    <text evidence="3">The sequence shown here is derived from an EMBL/GenBank/DDBJ whole genome shotgun (WGS) entry which is preliminary data.</text>
</comment>
<dbReference type="Proteomes" id="UP000245876">
    <property type="component" value="Unassembled WGS sequence"/>
</dbReference>
<protein>
    <submittedName>
        <fullName evidence="3">Alpha-amylase</fullName>
    </submittedName>
</protein>
<dbReference type="AlphaFoldDB" id="A0A2U2ND56"/>
<name>A0A2U2ND56_9BIFI</name>
<dbReference type="InterPro" id="IPR017853">
    <property type="entry name" value="GH"/>
</dbReference>
<evidence type="ECO:0000256" key="1">
    <source>
        <dbReference type="ARBA" id="ARBA00008061"/>
    </source>
</evidence>
<sequence length="603" mass="66875">MTANNLHDDWWKQAVVYQIYPRSFKDVNGDGLGDIAGVTEKIDYLKRLGIDAIWLSPFYPSDLADGGYDVIDYRNVDPRLGTMDDFDAMAKAAHDAGIKVIVDIVPNHTADKHVFFQEALAAAAGSPERDRYIFRDGRGEHGELPPNDWQSFFGGPAWQRVADGQWYLHLFDKAQPDVNWKNQDIHEEFKKTLRFWSDHGADGFRIDVAHGLAKDLESKPLEELGREYNVVGVLCHDFSHPLFDRREVHDIYREWREVFNEYNPPRFAVAEAWVVPEHQHLYASPDELGQSFNFDFAEANWFADEFRAAIAAGLKAAEETGGSTTTWVMNNHDVPRSPSRYGLPQVKGAPYHQLPHDWLLRNGSTYPEDRELGTKRARAAALMELGLPGAAYIYQGEELGLFEVADIPWDRLEDPTAFHTNQATMDKGRDGCRVPLPWVASDEPSLADFSLPIPADDGTGENHVPLCAAGQFGTGASFGFSPAERADGTPAADPHLPQPLWFKDFAVDAEEADPDSMLALYHAALAIRQESLTATRDTSASQVDMGDDVVAYTRAAADGRTFTSVTNFGTAPVALPEGDVVLTSGPLTADGQLPTDTSAWVIR</sequence>
<dbReference type="Gene3D" id="3.90.400.10">
    <property type="entry name" value="Oligo-1,6-glucosidase, Domain 2"/>
    <property type="match status" value="1"/>
</dbReference>
<evidence type="ECO:0000259" key="2">
    <source>
        <dbReference type="SMART" id="SM00642"/>
    </source>
</evidence>
<dbReference type="CDD" id="cd11332">
    <property type="entry name" value="AmyAc_OligoGlu_TS"/>
    <property type="match status" value="1"/>
</dbReference>
<dbReference type="Gene3D" id="3.20.20.80">
    <property type="entry name" value="Glycosidases"/>
    <property type="match status" value="1"/>
</dbReference>
<keyword evidence="4" id="KW-1185">Reference proteome</keyword>
<evidence type="ECO:0000313" key="3">
    <source>
        <dbReference type="EMBL" id="PWG67061.1"/>
    </source>
</evidence>
<dbReference type="RefSeq" id="WP_109056006.1">
    <property type="nucleotide sequence ID" value="NZ_QFFM01000001.1"/>
</dbReference>
<dbReference type="SUPFAM" id="SSF51445">
    <property type="entry name" value="(Trans)glycosidases"/>
    <property type="match status" value="1"/>
</dbReference>
<dbReference type="SMART" id="SM00642">
    <property type="entry name" value="Aamy"/>
    <property type="match status" value="1"/>
</dbReference>
<dbReference type="OrthoDB" id="9043248at2"/>
<organism evidence="3 4">
    <name type="scientific">Bifidobacterium callitrichidarum</name>
    <dbReference type="NCBI Taxonomy" id="2052941"/>
    <lineage>
        <taxon>Bacteria</taxon>
        <taxon>Bacillati</taxon>
        <taxon>Actinomycetota</taxon>
        <taxon>Actinomycetes</taxon>
        <taxon>Bifidobacteriales</taxon>
        <taxon>Bifidobacteriaceae</taxon>
        <taxon>Bifidobacterium</taxon>
    </lineage>
</organism>
<reference evidence="3 4" key="1">
    <citation type="journal article" date="2018" name="Int. J. Syst. Evol. Microbiol.">
        <title>Bifidobacterium callitrichidarum sp. nov. from the faeces of the emperor tamarin (Saguinus imperator).</title>
        <authorList>
            <person name="Modesto M."/>
            <person name="Michelini S."/>
            <person name="Sansosti M.C."/>
            <person name="De Filippo C."/>
            <person name="Cavalieri D."/>
            <person name="Qvirist L."/>
            <person name="Andlid T."/>
            <person name="Spiezio C."/>
            <person name="Sandri C."/>
            <person name="Pascarelli S."/>
            <person name="Sgorbati B."/>
            <person name="Mattarelli P."/>
        </authorList>
    </citation>
    <scope>NUCLEOTIDE SEQUENCE [LARGE SCALE GENOMIC DNA]</scope>
    <source>
        <strain evidence="3 4">TRI 5</strain>
    </source>
</reference>